<evidence type="ECO:0000313" key="3">
    <source>
        <dbReference type="Proteomes" id="UP000286482"/>
    </source>
</evidence>
<dbReference type="RefSeq" id="WP_120354830.1">
    <property type="nucleotide sequence ID" value="NZ_RAQO01000005.1"/>
</dbReference>
<sequence length="123" mass="14345">MKILPNICSSDLQASKRFYVELLNLDVKFESDWYVQLCSAENSEIELGIIDRYHDLVPLEYQQQPTGMYLTFVVNDVNTSFQRAQEMGVPLVSEPRNEFYGQRRFLCKDPDNCLVDICSPWQP</sequence>
<dbReference type="Pfam" id="PF00903">
    <property type="entry name" value="Glyoxalase"/>
    <property type="match status" value="1"/>
</dbReference>
<evidence type="ECO:0000313" key="2">
    <source>
        <dbReference type="EMBL" id="RKF18750.1"/>
    </source>
</evidence>
<dbReference type="Gene3D" id="3.30.720.120">
    <property type="match status" value="1"/>
</dbReference>
<dbReference type="EMBL" id="RAQO01000005">
    <property type="protein sequence ID" value="RKF18750.1"/>
    <property type="molecule type" value="Genomic_DNA"/>
</dbReference>
<comment type="caution">
    <text evidence="2">The sequence shown here is derived from an EMBL/GenBank/DDBJ whole genome shotgun (WGS) entry which is preliminary data.</text>
</comment>
<gene>
    <name evidence="2" type="ORF">DBZ36_10160</name>
</gene>
<dbReference type="PROSITE" id="PS51819">
    <property type="entry name" value="VOC"/>
    <property type="match status" value="1"/>
</dbReference>
<evidence type="ECO:0000259" key="1">
    <source>
        <dbReference type="PROSITE" id="PS51819"/>
    </source>
</evidence>
<reference evidence="2 3" key="1">
    <citation type="submission" date="2018-09" db="EMBL/GenBank/DDBJ databases">
        <authorList>
            <person name="Wang Z."/>
        </authorList>
    </citation>
    <scope>NUCLEOTIDE SEQUENCE [LARGE SCALE GENOMIC DNA]</scope>
    <source>
        <strain evidence="2 3">ALS 81</strain>
    </source>
</reference>
<accession>A0A420EDK5</accession>
<dbReference type="InterPro" id="IPR004360">
    <property type="entry name" value="Glyas_Fos-R_dOase_dom"/>
</dbReference>
<feature type="domain" description="VOC" evidence="1">
    <location>
        <begin position="1"/>
        <end position="120"/>
    </location>
</feature>
<dbReference type="OrthoDB" id="9797663at2"/>
<keyword evidence="3" id="KW-1185">Reference proteome</keyword>
<dbReference type="InterPro" id="IPR029068">
    <property type="entry name" value="Glyas_Bleomycin-R_OHBP_Dase"/>
</dbReference>
<dbReference type="AlphaFoldDB" id="A0A420EDK5"/>
<dbReference type="SUPFAM" id="SSF54593">
    <property type="entry name" value="Glyoxalase/Bleomycin resistance protein/Dihydroxybiphenyl dioxygenase"/>
    <property type="match status" value="1"/>
</dbReference>
<organism evidence="2 3">
    <name type="scientific">Alginatibacterium sediminis</name>
    <dbReference type="NCBI Taxonomy" id="2164068"/>
    <lineage>
        <taxon>Bacteria</taxon>
        <taxon>Pseudomonadati</taxon>
        <taxon>Pseudomonadota</taxon>
        <taxon>Gammaproteobacteria</taxon>
        <taxon>Alteromonadales</taxon>
        <taxon>Alteromonadaceae</taxon>
        <taxon>Alginatibacterium</taxon>
    </lineage>
</organism>
<protein>
    <recommendedName>
        <fullName evidence="1">VOC domain-containing protein</fullName>
    </recommendedName>
</protein>
<dbReference type="Proteomes" id="UP000286482">
    <property type="component" value="Unassembled WGS sequence"/>
</dbReference>
<name>A0A420EDK5_9ALTE</name>
<dbReference type="Gene3D" id="3.30.720.110">
    <property type="match status" value="1"/>
</dbReference>
<dbReference type="InterPro" id="IPR037523">
    <property type="entry name" value="VOC_core"/>
</dbReference>
<proteinExistence type="predicted"/>